<feature type="domain" description="Big-1" evidence="2">
    <location>
        <begin position="21"/>
        <end position="111"/>
    </location>
</feature>
<comment type="similarity">
    <text evidence="1">Belongs to the intimin/invasin family.</text>
</comment>
<feature type="domain" description="Big-1" evidence="2">
    <location>
        <begin position="217"/>
        <end position="312"/>
    </location>
</feature>
<evidence type="ECO:0000256" key="1">
    <source>
        <dbReference type="ARBA" id="ARBA00010116"/>
    </source>
</evidence>
<dbReference type="InterPro" id="IPR013783">
    <property type="entry name" value="Ig-like_fold"/>
</dbReference>
<comment type="caution">
    <text evidence="3">The sequence shown here is derived from an EMBL/GenBank/DDBJ whole genome shotgun (WGS) entry which is preliminary data.</text>
</comment>
<gene>
    <name evidence="3" type="ORF">DNU24_06200</name>
</gene>
<dbReference type="GO" id="GO:0009279">
    <property type="term" value="C:cell outer membrane"/>
    <property type="evidence" value="ECO:0007669"/>
    <property type="project" value="TreeGrafter"/>
</dbReference>
<dbReference type="AlphaFoldDB" id="A0A5Y3X4G8"/>
<organism evidence="3">
    <name type="scientific">Salmonella enterica subsp. salamae</name>
    <dbReference type="NCBI Taxonomy" id="59202"/>
    <lineage>
        <taxon>Bacteria</taxon>
        <taxon>Pseudomonadati</taxon>
        <taxon>Pseudomonadota</taxon>
        <taxon>Gammaproteobacteria</taxon>
        <taxon>Enterobacterales</taxon>
        <taxon>Enterobacteriaceae</taxon>
        <taxon>Salmonella</taxon>
    </lineage>
</organism>
<dbReference type="InterPro" id="IPR008964">
    <property type="entry name" value="Invasin/intimin_cell_adhesion"/>
</dbReference>
<name>A0A5Y3X4G8_SALER</name>
<dbReference type="InterPro" id="IPR003344">
    <property type="entry name" value="Big_1_dom"/>
</dbReference>
<evidence type="ECO:0000259" key="2">
    <source>
        <dbReference type="PROSITE" id="PS51127"/>
    </source>
</evidence>
<dbReference type="SMART" id="SM00634">
    <property type="entry name" value="BID_1"/>
    <property type="match status" value="3"/>
</dbReference>
<feature type="domain" description="Big-1" evidence="2">
    <location>
        <begin position="115"/>
        <end position="215"/>
    </location>
</feature>
<accession>A0A5Y3X4G8</accession>
<reference evidence="3" key="1">
    <citation type="submission" date="2018-06" db="EMBL/GenBank/DDBJ databases">
        <authorList>
            <person name="Ashton P.M."/>
            <person name="Dallman T."/>
            <person name="Nair S."/>
            <person name="De Pinna E."/>
            <person name="Peters T."/>
            <person name="Grant K."/>
        </authorList>
    </citation>
    <scope>NUCLEOTIDE SEQUENCE [LARGE SCALE GENOMIC DNA]</scope>
    <source>
        <strain evidence="3">318584</strain>
    </source>
</reference>
<dbReference type="InterPro" id="IPR051715">
    <property type="entry name" value="Intimin-Invasin_domain"/>
</dbReference>
<protein>
    <recommendedName>
        <fullName evidence="2">Big-1 domain-containing protein</fullName>
    </recommendedName>
</protein>
<dbReference type="Proteomes" id="UP000839747">
    <property type="component" value="Unassembled WGS sequence"/>
</dbReference>
<evidence type="ECO:0000313" key="3">
    <source>
        <dbReference type="EMBL" id="ECJ4505326.1"/>
    </source>
</evidence>
<proteinExistence type="inferred from homology"/>
<dbReference type="PANTHER" id="PTHR39576:SF2">
    <property type="entry name" value="ATTACHING AND EFFACING PROTEIN HOMOLOG-RELATED"/>
    <property type="match status" value="1"/>
</dbReference>
<dbReference type="SUPFAM" id="SSF49373">
    <property type="entry name" value="Invasin/intimin cell-adhesion fragments"/>
    <property type="match status" value="3"/>
</dbReference>
<sequence>MNSSTATKGSEFIADASTAQIIDMETTTGAVADGSSTNKATVTIADKNGNVLSGQNVAWSSDKGVQLSASSTITGSDGKATIEFTDLTAETATITATLDNGNKQSKTSSFVAVAVVTLTADKTSTIPSWGGAEGNEVVQLTTKVVDSKGNPVSGATVTWHSSSVLQGMAGTSTTNNEGIATRTVYDVSSETVSVNAVARVNGQDISSNSVSIKFFVNLTVTASPGTTVNTGSIVTITATLTDDEGNPVDNHTLSFQLTASSVGHLPGGSNYKDGETNSDGKLSYGLSSLVAGDADLTVSYADVTQKITITYVSAP</sequence>
<dbReference type="EMBL" id="AAIYKG010000004">
    <property type="protein sequence ID" value="ECJ4505326.1"/>
    <property type="molecule type" value="Genomic_DNA"/>
</dbReference>
<dbReference type="PROSITE" id="PS51127">
    <property type="entry name" value="BIG1"/>
    <property type="match status" value="3"/>
</dbReference>
<dbReference type="PANTHER" id="PTHR39576">
    <property type="entry name" value="ATTACHING AND EFFACING PROTEIN HOMOLOG-RELATED-RELATED"/>
    <property type="match status" value="1"/>
</dbReference>
<dbReference type="Pfam" id="PF02369">
    <property type="entry name" value="Big_1"/>
    <property type="match status" value="2"/>
</dbReference>
<dbReference type="Gene3D" id="2.60.40.10">
    <property type="entry name" value="Immunoglobulins"/>
    <property type="match status" value="3"/>
</dbReference>